<feature type="compositionally biased region" description="Low complexity" evidence="6">
    <location>
        <begin position="592"/>
        <end position="612"/>
    </location>
</feature>
<dbReference type="GO" id="GO:0005634">
    <property type="term" value="C:nucleus"/>
    <property type="evidence" value="ECO:0000318"/>
    <property type="project" value="GO_Central"/>
</dbReference>
<name>A0A1Y1HTG7_KLENI</name>
<dbReference type="SUPFAM" id="SSF47769">
    <property type="entry name" value="SAM/Pointed domain"/>
    <property type="match status" value="1"/>
</dbReference>
<dbReference type="InterPro" id="IPR001660">
    <property type="entry name" value="SAM"/>
</dbReference>
<dbReference type="SMART" id="SM00454">
    <property type="entry name" value="SAM"/>
    <property type="match status" value="1"/>
</dbReference>
<keyword evidence="4" id="KW-0234">DNA repair</keyword>
<dbReference type="Proteomes" id="UP000054558">
    <property type="component" value="Unassembled WGS sequence"/>
</dbReference>
<dbReference type="CDD" id="cd16273">
    <property type="entry name" value="SNM1A-1C-like_MBL-fold"/>
    <property type="match status" value="1"/>
</dbReference>
<dbReference type="PANTHER" id="PTHR23240:SF6">
    <property type="entry name" value="DNA CROSS-LINK REPAIR 1A PROTEIN"/>
    <property type="match status" value="1"/>
</dbReference>
<feature type="compositionally biased region" description="Basic and acidic residues" evidence="6">
    <location>
        <begin position="276"/>
        <end position="287"/>
    </location>
</feature>
<accession>A0A1Y1HTG7</accession>
<feature type="compositionally biased region" description="Basic and acidic residues" evidence="6">
    <location>
        <begin position="1"/>
        <end position="10"/>
    </location>
</feature>
<dbReference type="GO" id="GO:0035312">
    <property type="term" value="F:5'-3' DNA exonuclease activity"/>
    <property type="evidence" value="ECO:0000318"/>
    <property type="project" value="GO_Central"/>
</dbReference>
<dbReference type="InterPro" id="IPR013761">
    <property type="entry name" value="SAM/pointed_sf"/>
</dbReference>
<gene>
    <name evidence="8" type="ORF">KFL_000510010</name>
</gene>
<evidence type="ECO:0000313" key="8">
    <source>
        <dbReference type="EMBL" id="GAQ80301.1"/>
    </source>
</evidence>
<evidence type="ECO:0000256" key="6">
    <source>
        <dbReference type="SAM" id="MobiDB-lite"/>
    </source>
</evidence>
<dbReference type="Gene3D" id="3.60.15.10">
    <property type="entry name" value="Ribonuclease Z/Hydroxyacylglutathione hydrolase-like"/>
    <property type="match status" value="1"/>
</dbReference>
<dbReference type="Pfam" id="PF07522">
    <property type="entry name" value="DRMBL"/>
    <property type="match status" value="1"/>
</dbReference>
<dbReference type="PROSITE" id="PS50105">
    <property type="entry name" value="SAM_DOMAIN"/>
    <property type="match status" value="1"/>
</dbReference>
<dbReference type="AlphaFoldDB" id="A0A1Y1HTG7"/>
<feature type="region of interest" description="Disordered" evidence="6">
    <location>
        <begin position="578"/>
        <end position="617"/>
    </location>
</feature>
<evidence type="ECO:0000259" key="7">
    <source>
        <dbReference type="PROSITE" id="PS50105"/>
    </source>
</evidence>
<evidence type="ECO:0000256" key="2">
    <source>
        <dbReference type="ARBA" id="ARBA00010304"/>
    </source>
</evidence>
<evidence type="ECO:0000256" key="4">
    <source>
        <dbReference type="ARBA" id="ARBA00023204"/>
    </source>
</evidence>
<feature type="region of interest" description="Disordered" evidence="6">
    <location>
        <begin position="167"/>
        <end position="197"/>
    </location>
</feature>
<feature type="region of interest" description="Disordered" evidence="6">
    <location>
        <begin position="517"/>
        <end position="538"/>
    </location>
</feature>
<dbReference type="InterPro" id="IPR011084">
    <property type="entry name" value="DRMBL"/>
</dbReference>
<proteinExistence type="inferred from homology"/>
<evidence type="ECO:0000313" key="9">
    <source>
        <dbReference type="Proteomes" id="UP000054558"/>
    </source>
</evidence>
<feature type="region of interest" description="Disordered" evidence="6">
    <location>
        <begin position="210"/>
        <end position="239"/>
    </location>
</feature>
<feature type="region of interest" description="Disordered" evidence="6">
    <location>
        <begin position="267"/>
        <end position="294"/>
    </location>
</feature>
<feature type="region of interest" description="Disordered" evidence="6">
    <location>
        <begin position="374"/>
        <end position="398"/>
    </location>
</feature>
<feature type="compositionally biased region" description="Acidic residues" evidence="6">
    <location>
        <begin position="386"/>
        <end position="398"/>
    </location>
</feature>
<dbReference type="OrthoDB" id="262529at2759"/>
<evidence type="ECO:0000256" key="1">
    <source>
        <dbReference type="ARBA" id="ARBA00004123"/>
    </source>
</evidence>
<dbReference type="CDD" id="cd09487">
    <property type="entry name" value="SAM_superfamily"/>
    <property type="match status" value="1"/>
</dbReference>
<dbReference type="GO" id="GO:0003684">
    <property type="term" value="F:damaged DNA binding"/>
    <property type="evidence" value="ECO:0000318"/>
    <property type="project" value="GO_Central"/>
</dbReference>
<feature type="compositionally biased region" description="Polar residues" evidence="6">
    <location>
        <begin position="11"/>
        <end position="20"/>
    </location>
</feature>
<dbReference type="InterPro" id="IPR036866">
    <property type="entry name" value="RibonucZ/Hydroxyglut_hydro"/>
</dbReference>
<dbReference type="GO" id="GO:0036297">
    <property type="term" value="P:interstrand cross-link repair"/>
    <property type="evidence" value="ECO:0000318"/>
    <property type="project" value="GO_Central"/>
</dbReference>
<feature type="region of interest" description="Disordered" evidence="6">
    <location>
        <begin position="421"/>
        <end position="451"/>
    </location>
</feature>
<comment type="similarity">
    <text evidence="2">Belongs to the DNA repair metallo-beta-lactamase (DRMBL) family.</text>
</comment>
<evidence type="ECO:0000256" key="5">
    <source>
        <dbReference type="ARBA" id="ARBA00023242"/>
    </source>
</evidence>
<feature type="domain" description="SAM" evidence="7">
    <location>
        <begin position="455"/>
        <end position="518"/>
    </location>
</feature>
<feature type="compositionally biased region" description="Low complexity" evidence="6">
    <location>
        <begin position="437"/>
        <end position="449"/>
    </location>
</feature>
<dbReference type="Gene3D" id="3.40.50.12650">
    <property type="match status" value="1"/>
</dbReference>
<feature type="region of interest" description="Disordered" evidence="6">
    <location>
        <begin position="84"/>
        <end position="122"/>
    </location>
</feature>
<keyword evidence="5" id="KW-0539">Nucleus</keyword>
<dbReference type="FunFam" id="3.40.50.12650:FF:000001">
    <property type="entry name" value="DNA cross-link repair 1A"/>
    <property type="match status" value="1"/>
</dbReference>
<sequence length="965" mass="105686">MDESWHRRSNDTTSSYGQTFKRSKMVLNTGDDLVHFNSSPLDASTGPKSCFEPGKIGAALETPLLEQYRSALSDLNGRAFPKEKGVSGGFARRKENQEPHFQPVSSFRVRSQKSFPAEPSRQHYNHLAGSCAEASNCQDGDLKLLSAHPPVSPVSLDWQDSQVKLSQSETRCLGEPNAGPAYKGGCTNSETSDEEEDDADLFYDWRAAAGAATQEDSASEKAHAESGAATDRPSKQGFEATQCSRNGAIWEVGVTVQSLGGQCWSQNESLPSCQDAKQDPEEQKAQADSDLENDSQEGALSQLLEMVDEDVLKPGSDIEADCVGPNTEPEFMRISDVNSARCELPLLMENTSTSGQKGRVLSREERSRFILEASQAVLTDSGDQSGGEESEGEDDEALECPVCGVSLKQMEAASRDAHTNRCLDGAEGEDDHHADSAKAASPPDPSATDVNRCGLDNAPLVAWLDRLQLGRYAEAFVKEEVDFDALHCLKEEDLESMGVVTLGPKRKLLAAIETLRRRSEGESTPAGSAHQDAAADAPPVHKPAAAANRQITDFFPAPSGGVSATAASSKGLITNFFTTPDGKRLPPPSPAVAPAAGRGRGAFVPKKGNPPGKRGGAWKQISGDPHEWHLVPGTDFRVDGFRFQSPHCRYWFLSHFHADHYQGLTRNFRHGVIFCTPITARLVHMKLGVPLEKLRPLPLNERTRVDNCHVTLLEANHCPGAAMMLFEPDGAKPTLHTGDFRYCPAMARYPALRAVEIGTLILDTTYCDPQYDFPEQDAVIQFVIDAIQAETFNPKTLFLIGAYTIGKERVFLEVARELNTKVYVGAARRKVLACLDLPAEDMARLTTNENESNVHVVPLWSLANFKRLTTIAKHYQGRYNTFVSFSPTGWSFGRGKKRTTGTRRQQGTIVRYEVPYSEHSSFSELRAFVRVVRPGYILPHVNNDGGPKAEAMLRELLKEREPDAQ</sequence>
<protein>
    <submittedName>
        <fullName evidence="8">Putative Sterile alpha motifdomain-containing protein</fullName>
    </submittedName>
</protein>
<dbReference type="GO" id="GO:0006303">
    <property type="term" value="P:double-strand break repair via nonhomologous end joining"/>
    <property type="evidence" value="ECO:0000318"/>
    <property type="project" value="GO_Central"/>
</dbReference>
<dbReference type="PANTHER" id="PTHR23240">
    <property type="entry name" value="DNA CROSS-LINK REPAIR PROTEIN PSO2/SNM1-RELATED"/>
    <property type="match status" value="1"/>
</dbReference>
<dbReference type="EMBL" id="DF237000">
    <property type="protein sequence ID" value="GAQ80301.1"/>
    <property type="molecule type" value="Genomic_DNA"/>
</dbReference>
<keyword evidence="3" id="KW-0227">DNA damage</keyword>
<dbReference type="SUPFAM" id="SSF56281">
    <property type="entry name" value="Metallo-hydrolase/oxidoreductase"/>
    <property type="match status" value="1"/>
</dbReference>
<evidence type="ECO:0000256" key="3">
    <source>
        <dbReference type="ARBA" id="ARBA00022763"/>
    </source>
</evidence>
<dbReference type="STRING" id="105231.A0A1Y1HTG7"/>
<keyword evidence="9" id="KW-1185">Reference proteome</keyword>
<dbReference type="Gene3D" id="1.10.150.50">
    <property type="entry name" value="Transcription Factor, Ets-1"/>
    <property type="match status" value="1"/>
</dbReference>
<dbReference type="Pfam" id="PF00536">
    <property type="entry name" value="SAM_1"/>
    <property type="match status" value="1"/>
</dbReference>
<organism evidence="8 9">
    <name type="scientific">Klebsormidium nitens</name>
    <name type="common">Green alga</name>
    <name type="synonym">Ulothrix nitens</name>
    <dbReference type="NCBI Taxonomy" id="105231"/>
    <lineage>
        <taxon>Eukaryota</taxon>
        <taxon>Viridiplantae</taxon>
        <taxon>Streptophyta</taxon>
        <taxon>Klebsormidiophyceae</taxon>
        <taxon>Klebsormidiales</taxon>
        <taxon>Klebsormidiaceae</taxon>
        <taxon>Klebsormidium</taxon>
    </lineage>
</organism>
<reference evidence="8 9" key="1">
    <citation type="journal article" date="2014" name="Nat. Commun.">
        <title>Klebsormidium flaccidum genome reveals primary factors for plant terrestrial adaptation.</title>
        <authorList>
            <person name="Hori K."/>
            <person name="Maruyama F."/>
            <person name="Fujisawa T."/>
            <person name="Togashi T."/>
            <person name="Yamamoto N."/>
            <person name="Seo M."/>
            <person name="Sato S."/>
            <person name="Yamada T."/>
            <person name="Mori H."/>
            <person name="Tajima N."/>
            <person name="Moriyama T."/>
            <person name="Ikeuchi M."/>
            <person name="Watanabe M."/>
            <person name="Wada H."/>
            <person name="Kobayashi K."/>
            <person name="Saito M."/>
            <person name="Masuda T."/>
            <person name="Sasaki-Sekimoto Y."/>
            <person name="Mashiguchi K."/>
            <person name="Awai K."/>
            <person name="Shimojima M."/>
            <person name="Masuda S."/>
            <person name="Iwai M."/>
            <person name="Nobusawa T."/>
            <person name="Narise T."/>
            <person name="Kondo S."/>
            <person name="Saito H."/>
            <person name="Sato R."/>
            <person name="Murakawa M."/>
            <person name="Ihara Y."/>
            <person name="Oshima-Yamada Y."/>
            <person name="Ohtaka K."/>
            <person name="Satoh M."/>
            <person name="Sonobe K."/>
            <person name="Ishii M."/>
            <person name="Ohtani R."/>
            <person name="Kanamori-Sato M."/>
            <person name="Honoki R."/>
            <person name="Miyazaki D."/>
            <person name="Mochizuki H."/>
            <person name="Umetsu J."/>
            <person name="Higashi K."/>
            <person name="Shibata D."/>
            <person name="Kamiya Y."/>
            <person name="Sato N."/>
            <person name="Nakamura Y."/>
            <person name="Tabata S."/>
            <person name="Ida S."/>
            <person name="Kurokawa K."/>
            <person name="Ohta H."/>
        </authorList>
    </citation>
    <scope>NUCLEOTIDE SEQUENCE [LARGE SCALE GENOMIC DNA]</scope>
    <source>
        <strain evidence="8 9">NIES-2285</strain>
    </source>
</reference>
<comment type="subcellular location">
    <subcellularLocation>
        <location evidence="1">Nucleus</location>
    </subcellularLocation>
</comment>
<feature type="region of interest" description="Disordered" evidence="6">
    <location>
        <begin position="1"/>
        <end position="22"/>
    </location>
</feature>
<feature type="compositionally biased region" description="Polar residues" evidence="6">
    <location>
        <begin position="103"/>
        <end position="114"/>
    </location>
</feature>